<dbReference type="EMBL" id="JAFVMF010000001">
    <property type="protein sequence ID" value="MBO1358430.1"/>
    <property type="molecule type" value="Genomic_DNA"/>
</dbReference>
<comment type="function">
    <text evidence="10">Catalyzes the synthesis of alpha-ribazole-5'-phosphate from nicotinate mononucleotide (NAMN) and 5,6-dimethylbenzimidazole (DMB).</text>
</comment>
<comment type="caution">
    <text evidence="11">The sequence shown here is derived from an EMBL/GenBank/DDBJ whole genome shotgun (WGS) entry which is preliminary data.</text>
</comment>
<keyword evidence="6 10" id="KW-0328">Glycosyltransferase</keyword>
<reference evidence="11 12" key="1">
    <citation type="submission" date="2021-03" db="EMBL/GenBank/DDBJ databases">
        <title>The complete genome sequence of Acetobacter sacchari TBRC 11175.</title>
        <authorList>
            <person name="Charoenyingcharoen P."/>
            <person name="Yukphan P."/>
        </authorList>
    </citation>
    <scope>NUCLEOTIDE SEQUENCE [LARGE SCALE GENOMIC DNA]</scope>
    <source>
        <strain evidence="11 12">TBRC 11175</strain>
    </source>
</reference>
<evidence type="ECO:0000256" key="1">
    <source>
        <dbReference type="ARBA" id="ARBA00005049"/>
    </source>
</evidence>
<comment type="pathway">
    <text evidence="1 10">Nucleoside biosynthesis; alpha-ribazole biosynthesis; alpha-ribazole from 5,6-dimethylbenzimidazole: step 1/2.</text>
</comment>
<evidence type="ECO:0000256" key="5">
    <source>
        <dbReference type="ARBA" id="ARBA00022573"/>
    </source>
</evidence>
<dbReference type="InterPro" id="IPR023195">
    <property type="entry name" value="Nict_dMeBzImd_PRibTrfase_N"/>
</dbReference>
<evidence type="ECO:0000256" key="8">
    <source>
        <dbReference type="ARBA" id="ARBA00030686"/>
    </source>
</evidence>
<dbReference type="PANTHER" id="PTHR43463:SF1">
    <property type="entry name" value="NICOTINATE-NUCLEOTIDE--DIMETHYLBENZIMIDAZOLE PHOSPHORIBOSYLTRANSFERASE"/>
    <property type="match status" value="1"/>
</dbReference>
<evidence type="ECO:0000256" key="3">
    <source>
        <dbReference type="ARBA" id="ARBA00011991"/>
    </source>
</evidence>
<dbReference type="InterPro" id="IPR003200">
    <property type="entry name" value="Nict_dMeBzImd_PRibTrfase"/>
</dbReference>
<accession>A0ABS3LR98</accession>
<protein>
    <recommendedName>
        <fullName evidence="4 10">Nicotinate-nucleotide--dimethylbenzimidazole phosphoribosyltransferase</fullName>
        <shortName evidence="10">NN:DBI PRT</shortName>
        <ecNumber evidence="3 10">2.4.2.21</ecNumber>
    </recommendedName>
    <alternativeName>
        <fullName evidence="8 10">N(1)-alpha-phosphoribosyltransferase</fullName>
    </alternativeName>
</protein>
<evidence type="ECO:0000256" key="2">
    <source>
        <dbReference type="ARBA" id="ARBA00007110"/>
    </source>
</evidence>
<name>A0ABS3LR98_9PROT</name>
<dbReference type="NCBIfam" id="TIGR03160">
    <property type="entry name" value="cobT_DBIPRT"/>
    <property type="match status" value="1"/>
</dbReference>
<keyword evidence="5 10" id="KW-0169">Cobalamin biosynthesis</keyword>
<evidence type="ECO:0000313" key="11">
    <source>
        <dbReference type="EMBL" id="MBO1358430.1"/>
    </source>
</evidence>
<comment type="similarity">
    <text evidence="2 10">Belongs to the CobT family.</text>
</comment>
<dbReference type="PANTHER" id="PTHR43463">
    <property type="entry name" value="NICOTINATE-NUCLEOTIDE--DIMETHYLBENZIMIDAZOLE PHOSPHORIBOSYLTRANSFERASE"/>
    <property type="match status" value="1"/>
</dbReference>
<proteinExistence type="inferred from homology"/>
<dbReference type="RefSeq" id="WP_207878596.1">
    <property type="nucleotide sequence ID" value="NZ_JAFVMF010000001.1"/>
</dbReference>
<keyword evidence="7 10" id="KW-0808">Transferase</keyword>
<keyword evidence="12" id="KW-1185">Reference proteome</keyword>
<dbReference type="Gene3D" id="3.40.50.10210">
    <property type="match status" value="1"/>
</dbReference>
<evidence type="ECO:0000256" key="7">
    <source>
        <dbReference type="ARBA" id="ARBA00022679"/>
    </source>
</evidence>
<evidence type="ECO:0000256" key="10">
    <source>
        <dbReference type="HAMAP-Rule" id="MF_00230"/>
    </source>
</evidence>
<dbReference type="Gene3D" id="1.10.1610.10">
    <property type="match status" value="1"/>
</dbReference>
<dbReference type="NCBIfam" id="NF000996">
    <property type="entry name" value="PRK00105.1"/>
    <property type="match status" value="1"/>
</dbReference>
<dbReference type="SUPFAM" id="SSF52733">
    <property type="entry name" value="Nicotinate mononucleotide:5,6-dimethylbenzimidazole phosphoribosyltransferase (CobT)"/>
    <property type="match status" value="1"/>
</dbReference>
<comment type="catalytic activity">
    <reaction evidence="9 10">
        <text>5,6-dimethylbenzimidazole + nicotinate beta-D-ribonucleotide = alpha-ribazole 5'-phosphate + nicotinate + H(+)</text>
        <dbReference type="Rhea" id="RHEA:11196"/>
        <dbReference type="ChEBI" id="CHEBI:15378"/>
        <dbReference type="ChEBI" id="CHEBI:15890"/>
        <dbReference type="ChEBI" id="CHEBI:32544"/>
        <dbReference type="ChEBI" id="CHEBI:57502"/>
        <dbReference type="ChEBI" id="CHEBI:57918"/>
        <dbReference type="EC" id="2.4.2.21"/>
    </reaction>
</comment>
<dbReference type="InterPro" id="IPR017846">
    <property type="entry name" value="Nict_dMeBzImd_PRibTrfase_bact"/>
</dbReference>
<dbReference type="InterPro" id="IPR036087">
    <property type="entry name" value="Nict_dMeBzImd_PRibTrfase_sf"/>
</dbReference>
<dbReference type="EC" id="2.4.2.21" evidence="3 10"/>
<dbReference type="Proteomes" id="UP000664771">
    <property type="component" value="Unassembled WGS sequence"/>
</dbReference>
<dbReference type="HAMAP" id="MF_00230">
    <property type="entry name" value="CobT"/>
    <property type="match status" value="1"/>
</dbReference>
<dbReference type="Pfam" id="PF02277">
    <property type="entry name" value="DBI_PRT"/>
    <property type="match status" value="1"/>
</dbReference>
<evidence type="ECO:0000256" key="9">
    <source>
        <dbReference type="ARBA" id="ARBA00047340"/>
    </source>
</evidence>
<feature type="active site" description="Proton acceptor" evidence="10">
    <location>
        <position position="306"/>
    </location>
</feature>
<dbReference type="CDD" id="cd02439">
    <property type="entry name" value="DMB-PRT_CobT"/>
    <property type="match status" value="1"/>
</dbReference>
<organism evidence="11 12">
    <name type="scientific">Acetobacter sacchari</name>
    <dbReference type="NCBI Taxonomy" id="2661687"/>
    <lineage>
        <taxon>Bacteria</taxon>
        <taxon>Pseudomonadati</taxon>
        <taxon>Pseudomonadota</taxon>
        <taxon>Alphaproteobacteria</taxon>
        <taxon>Acetobacterales</taxon>
        <taxon>Acetobacteraceae</taxon>
        <taxon>Acetobacter</taxon>
    </lineage>
</organism>
<evidence type="ECO:0000256" key="6">
    <source>
        <dbReference type="ARBA" id="ARBA00022676"/>
    </source>
</evidence>
<gene>
    <name evidence="10 11" type="primary">cobT</name>
    <name evidence="11" type="ORF">J2D73_01275</name>
</gene>
<dbReference type="GO" id="GO:0008939">
    <property type="term" value="F:nicotinate-nucleotide-dimethylbenzimidazole phosphoribosyltransferase activity"/>
    <property type="evidence" value="ECO:0007669"/>
    <property type="project" value="UniProtKB-EC"/>
</dbReference>
<evidence type="ECO:0000256" key="4">
    <source>
        <dbReference type="ARBA" id="ARBA00015486"/>
    </source>
</evidence>
<sequence length="344" mass="35209">MPESFLTIAALRDAATSLWRGDADAEAQAAARDRILTKPPGSLGRLERIAQWHARWRRGRPMVLERIDVIVFAGNHGVVAQGVSAWPSAVTAQMVENFRNGGAAINQLSRVAGATLRVVEVADLAPTQDFTAGPAMDEAGFLAAVNLGYASVSPEADLLCLGEMGIGNTTVASALSAGLFGGSGTDWAGRGAGIDDDGLARKARAIDAALSRHGDFTSDPLEAARRLGGYELAAIMGATLAARRHGVPVLLDGFVCTAAAAPLARLNSDGLDHALVSHRSAEAGHARLAAALGVEPLLDLGLRLGEASGAALAAPLVRAAIACHTGMATFDSAGVATNSDARAS</sequence>
<evidence type="ECO:0000313" key="12">
    <source>
        <dbReference type="Proteomes" id="UP000664771"/>
    </source>
</evidence>